<dbReference type="GO" id="GO:0008270">
    <property type="term" value="F:zinc ion binding"/>
    <property type="evidence" value="ECO:0007669"/>
    <property type="project" value="UniProtKB-UniRule"/>
</dbReference>
<comment type="subcellular location">
    <subcellularLocation>
        <location evidence="7">Mitochondrion inner membrane</location>
        <topology evidence="7">Peripheral membrane protein</topology>
        <orientation evidence="7">Matrix side</orientation>
    </subcellularLocation>
</comment>
<organism evidence="9 10">
    <name type="scientific">Calocera viscosa (strain TUFC12733)</name>
    <dbReference type="NCBI Taxonomy" id="1330018"/>
    <lineage>
        <taxon>Eukaryota</taxon>
        <taxon>Fungi</taxon>
        <taxon>Dikarya</taxon>
        <taxon>Basidiomycota</taxon>
        <taxon>Agaricomycotina</taxon>
        <taxon>Dacrymycetes</taxon>
        <taxon>Dacrymycetales</taxon>
        <taxon>Dacrymycetaceae</taxon>
        <taxon>Calocera</taxon>
    </lineage>
</organism>
<dbReference type="STRING" id="1330018.A0A167HGH3"/>
<dbReference type="OrthoDB" id="4249at2759"/>
<protein>
    <recommendedName>
        <fullName evidence="6">4-hydroxy-3-methoxy-5-polyprenylbenzoate decarboxylase</fullName>
    </recommendedName>
</protein>
<dbReference type="EMBL" id="KV417321">
    <property type="protein sequence ID" value="KZO91599.1"/>
    <property type="molecule type" value="Genomic_DNA"/>
</dbReference>
<keyword evidence="5 7" id="KW-0456">Lyase</keyword>
<evidence type="ECO:0000256" key="7">
    <source>
        <dbReference type="HAMAP-Rule" id="MF_03111"/>
    </source>
</evidence>
<feature type="binding site" evidence="7">
    <location>
        <position position="159"/>
    </location>
    <ligand>
        <name>Zn(2+)</name>
        <dbReference type="ChEBI" id="CHEBI:29105"/>
    </ligand>
</feature>
<gene>
    <name evidence="7" type="primary">COQ4</name>
    <name evidence="9" type="ORF">CALVIDRAFT_521528</name>
</gene>
<keyword evidence="1 7" id="KW-0831">Ubiquinone biosynthesis</keyword>
<evidence type="ECO:0000256" key="3">
    <source>
        <dbReference type="ARBA" id="ARBA00023128"/>
    </source>
</evidence>
<feature type="compositionally biased region" description="Basic and acidic residues" evidence="8">
    <location>
        <begin position="261"/>
        <end position="271"/>
    </location>
</feature>
<keyword evidence="4 7" id="KW-0472">Membrane</keyword>
<keyword evidence="7" id="KW-0862">Zinc</keyword>
<keyword evidence="2 7" id="KW-0999">Mitochondrion inner membrane</keyword>
<evidence type="ECO:0000256" key="5">
    <source>
        <dbReference type="ARBA" id="ARBA00023239"/>
    </source>
</evidence>
<evidence type="ECO:0000256" key="8">
    <source>
        <dbReference type="SAM" id="MobiDB-lite"/>
    </source>
</evidence>
<feature type="binding site" evidence="7">
    <location>
        <position position="174"/>
    </location>
    <ligand>
        <name>Zn(2+)</name>
        <dbReference type="ChEBI" id="CHEBI:29105"/>
    </ligand>
</feature>
<accession>A0A167HGH3</accession>
<dbReference type="InterPro" id="IPR027540">
    <property type="entry name" value="Coq4_euk"/>
</dbReference>
<evidence type="ECO:0000256" key="2">
    <source>
        <dbReference type="ARBA" id="ARBA00022792"/>
    </source>
</evidence>
<dbReference type="Proteomes" id="UP000076738">
    <property type="component" value="Unassembled WGS sequence"/>
</dbReference>
<comment type="subunit">
    <text evidence="7">Component of a multi-subunit COQ enzyme complex, composed of at least COQ3, COQ4, COQ5, COQ6, COQ7 and COQ9.</text>
</comment>
<evidence type="ECO:0000256" key="4">
    <source>
        <dbReference type="ARBA" id="ARBA00023136"/>
    </source>
</evidence>
<comment type="cofactor">
    <cofactor evidence="7">
        <name>Zn(2+)</name>
        <dbReference type="ChEBI" id="CHEBI:29105"/>
    </cofactor>
</comment>
<dbReference type="PANTHER" id="PTHR12922">
    <property type="entry name" value="UBIQUINONE BIOSYNTHESIS PROTEIN"/>
    <property type="match status" value="1"/>
</dbReference>
<feature type="region of interest" description="Disordered" evidence="8">
    <location>
        <begin position="261"/>
        <end position="293"/>
    </location>
</feature>
<keyword evidence="7" id="KW-0479">Metal-binding</keyword>
<comment type="catalytic activity">
    <reaction evidence="7">
        <text>a 4-hydroxy-3-methoxy-5-(all-trans-polyprenyl)benzoate + H(+) = a 2-methoxy-6-(all-trans-polyprenyl)phenol + CO2</text>
        <dbReference type="Rhea" id="RHEA:81179"/>
        <dbReference type="Rhea" id="RHEA-COMP:9551"/>
        <dbReference type="Rhea" id="RHEA-COMP:10931"/>
        <dbReference type="ChEBI" id="CHEBI:15378"/>
        <dbReference type="ChEBI" id="CHEBI:16526"/>
        <dbReference type="ChEBI" id="CHEBI:62731"/>
        <dbReference type="ChEBI" id="CHEBI:84443"/>
        <dbReference type="EC" id="4.1.1.130"/>
    </reaction>
</comment>
<name>A0A167HGH3_CALVF</name>
<sequence>MSVLARIPKARIAQLHRPALAVQARRHRSAPAYPGHIPLNAFENAFLAVGSGIAALLNPRRGDMVAALGETTGHCALPGLLDQMLSSPEGRRVLKERPRVNTHTIALDTLRALPPNTFGRTYANWLDRTGVTPDTRSPVHYIADPEQAYVMQRYRECHDFYHALFGFPVSVQYELALKVFEALHFGLPMAYFSALLGPLRVNGEQRLMLVRDYVPWTMRVAAECKPLIGVYWEERWEQDLAEMKRELGVWDPPVQPKWGKRLTEADKEAARAKAAAAAENDLGAAGEHPPNTT</sequence>
<evidence type="ECO:0000256" key="6">
    <source>
        <dbReference type="ARBA" id="ARBA00081568"/>
    </source>
</evidence>
<comment type="similarity">
    <text evidence="7">Belongs to the COQ4 family.</text>
</comment>
<comment type="function">
    <text evidence="7">Lyase that catalyzes the C1-decarboxylation of 4-hydroxy-3-methoxy-5-(all-trans-polyprenyl)benzoic acid into 2-methoxy-6-(all-trans-polyprenyl)phenol during ubiquinone biosynthesis.</text>
</comment>
<keyword evidence="3 7" id="KW-0496">Mitochondrion</keyword>
<feature type="compositionally biased region" description="Low complexity" evidence="8">
    <location>
        <begin position="272"/>
        <end position="287"/>
    </location>
</feature>
<dbReference type="InterPro" id="IPR007715">
    <property type="entry name" value="Coq4"/>
</dbReference>
<feature type="binding site" evidence="7">
    <location>
        <position position="158"/>
    </location>
    <ligand>
        <name>Zn(2+)</name>
        <dbReference type="ChEBI" id="CHEBI:29105"/>
    </ligand>
</feature>
<proteinExistence type="inferred from homology"/>
<evidence type="ECO:0000256" key="1">
    <source>
        <dbReference type="ARBA" id="ARBA00022688"/>
    </source>
</evidence>
<dbReference type="AlphaFoldDB" id="A0A167HGH3"/>
<dbReference type="UniPathway" id="UPA00232"/>
<dbReference type="GO" id="GO:0031314">
    <property type="term" value="C:extrinsic component of mitochondrial inner membrane"/>
    <property type="evidence" value="ECO:0007669"/>
    <property type="project" value="UniProtKB-UniRule"/>
</dbReference>
<dbReference type="Pfam" id="PF05019">
    <property type="entry name" value="Coq4"/>
    <property type="match status" value="1"/>
</dbReference>
<reference evidence="9 10" key="1">
    <citation type="journal article" date="2016" name="Mol. Biol. Evol.">
        <title>Comparative Genomics of Early-Diverging Mushroom-Forming Fungi Provides Insights into the Origins of Lignocellulose Decay Capabilities.</title>
        <authorList>
            <person name="Nagy L.G."/>
            <person name="Riley R."/>
            <person name="Tritt A."/>
            <person name="Adam C."/>
            <person name="Daum C."/>
            <person name="Floudas D."/>
            <person name="Sun H."/>
            <person name="Yadav J.S."/>
            <person name="Pangilinan J."/>
            <person name="Larsson K.H."/>
            <person name="Matsuura K."/>
            <person name="Barry K."/>
            <person name="Labutti K."/>
            <person name="Kuo R."/>
            <person name="Ohm R.A."/>
            <person name="Bhattacharya S.S."/>
            <person name="Shirouzu T."/>
            <person name="Yoshinaga Y."/>
            <person name="Martin F.M."/>
            <person name="Grigoriev I.V."/>
            <person name="Hibbett D.S."/>
        </authorList>
    </citation>
    <scope>NUCLEOTIDE SEQUENCE [LARGE SCALE GENOMIC DNA]</scope>
    <source>
        <strain evidence="9 10">TUFC12733</strain>
    </source>
</reference>
<feature type="binding site" evidence="7">
    <location>
        <position position="162"/>
    </location>
    <ligand>
        <name>Zn(2+)</name>
        <dbReference type="ChEBI" id="CHEBI:29105"/>
    </ligand>
</feature>
<dbReference type="HAMAP" id="MF_03111">
    <property type="entry name" value="Coq4"/>
    <property type="match status" value="1"/>
</dbReference>
<dbReference type="GO" id="GO:0120539">
    <property type="term" value="F:4-hydroxy-3-methoxy-5-polyprenylbenzoate decarboxylase activity"/>
    <property type="evidence" value="ECO:0007669"/>
    <property type="project" value="UniProtKB-EC"/>
</dbReference>
<evidence type="ECO:0000313" key="9">
    <source>
        <dbReference type="EMBL" id="KZO91599.1"/>
    </source>
</evidence>
<keyword evidence="10" id="KW-1185">Reference proteome</keyword>
<dbReference type="PANTHER" id="PTHR12922:SF7">
    <property type="entry name" value="UBIQUINONE BIOSYNTHESIS PROTEIN COQ4 HOMOLOG, MITOCHONDRIAL"/>
    <property type="match status" value="1"/>
</dbReference>
<comment type="pathway">
    <text evidence="7">Cofactor biosynthesis; ubiquinone biosynthesis.</text>
</comment>
<evidence type="ECO:0000313" key="10">
    <source>
        <dbReference type="Proteomes" id="UP000076738"/>
    </source>
</evidence>